<sequence length="84" mass="9039">MDDPGSGRGPDWTFHAPTAGHLALWAIRSPLQSLAKWTTSSHSDTEIITPRPDQVAARCCGSVGALAVDITAPARMEDSRQQRL</sequence>
<dbReference type="Proteomes" id="UP000019491">
    <property type="component" value="Unassembled WGS sequence"/>
</dbReference>
<comment type="caution">
    <text evidence="1">The sequence shown here is derived from an EMBL/GenBank/DDBJ whole genome shotgun (WGS) entry which is preliminary data.</text>
</comment>
<name>X0QCW3_RHOWR</name>
<dbReference type="EMBL" id="BAWF01000083">
    <property type="protein sequence ID" value="GAF49437.1"/>
    <property type="molecule type" value="Genomic_DNA"/>
</dbReference>
<reference evidence="1 2" key="1">
    <citation type="submission" date="2014-02" db="EMBL/GenBank/DDBJ databases">
        <title>Whole genome shotgun sequence of Rhodococcus wratislaviensis NBRC 100605.</title>
        <authorList>
            <person name="Hosoyama A."/>
            <person name="Tsuchikane K."/>
            <person name="Yoshida I."/>
            <person name="Ohji S."/>
            <person name="Ichikawa N."/>
            <person name="Yamazoe A."/>
            <person name="Fujita N."/>
        </authorList>
    </citation>
    <scope>NUCLEOTIDE SEQUENCE [LARGE SCALE GENOMIC DNA]</scope>
    <source>
        <strain evidence="1 2">NBRC 100605</strain>
    </source>
</reference>
<gene>
    <name evidence="1" type="ORF">RW1_083_00040</name>
</gene>
<evidence type="ECO:0000313" key="1">
    <source>
        <dbReference type="EMBL" id="GAF49437.1"/>
    </source>
</evidence>
<keyword evidence="2" id="KW-1185">Reference proteome</keyword>
<evidence type="ECO:0000313" key="2">
    <source>
        <dbReference type="Proteomes" id="UP000019491"/>
    </source>
</evidence>
<accession>X0QCW3</accession>
<dbReference type="AlphaFoldDB" id="X0QCW3"/>
<proteinExistence type="predicted"/>
<organism evidence="1 2">
    <name type="scientific">Rhodococcus wratislaviensis NBRC 100605</name>
    <dbReference type="NCBI Taxonomy" id="1219028"/>
    <lineage>
        <taxon>Bacteria</taxon>
        <taxon>Bacillati</taxon>
        <taxon>Actinomycetota</taxon>
        <taxon>Actinomycetes</taxon>
        <taxon>Mycobacteriales</taxon>
        <taxon>Nocardiaceae</taxon>
        <taxon>Rhodococcus</taxon>
    </lineage>
</organism>
<protein>
    <submittedName>
        <fullName evidence="1">Uncharacterized protein</fullName>
    </submittedName>
</protein>